<name>R9XKX1_9VIRU</name>
<protein>
    <submittedName>
        <fullName evidence="2">BV2 family protein</fullName>
    </submittedName>
</protein>
<dbReference type="RefSeq" id="YP_009665837.1">
    <property type="nucleotide sequence ID" value="NC_043313.1"/>
</dbReference>
<feature type="compositionally biased region" description="Basic and acidic residues" evidence="1">
    <location>
        <begin position="162"/>
        <end position="173"/>
    </location>
</feature>
<dbReference type="EMBL" id="EF710642">
    <property type="protein sequence ID" value="AGO14491.1"/>
    <property type="molecule type" value="Genomic_DNA"/>
</dbReference>
<reference evidence="2" key="1">
    <citation type="submission" date="2013-06" db="EMBL/GenBank/DDBJ databases">
        <title>Bracovirus Evolution: Comparative Genomics of Multiple Viral and Proviral Genomes.</title>
        <authorList>
            <person name="Desjardins C.A."/>
            <person name="Gundersen-Rindal D.E."/>
            <person name="Hostetler J.B."/>
            <person name="Tallon L.J."/>
            <person name="Utterback T.R."/>
            <person name="Fuester R.W."/>
            <person name="Schatz M.C."/>
            <person name="Pedroni M.J."/>
            <person name="Fadrosh D.W."/>
            <person name="Haas B.J."/>
            <person name="Toms B.S."/>
            <person name="Chen D."/>
            <person name="Nene V."/>
        </authorList>
    </citation>
    <scope>NUCLEOTIDE SEQUENCE</scope>
</reference>
<accession>R9XKX1</accession>
<evidence type="ECO:0000256" key="1">
    <source>
        <dbReference type="SAM" id="MobiDB-lite"/>
    </source>
</evidence>
<gene>
    <name evidence="2" type="primary">bv2.1</name>
    <name evidence="2" type="ORF">CsmBV2.5</name>
</gene>
<sequence length="307" mass="34750">MQLSSNTIVIMLIAAFESLWLQDTSVSAAPFLSTMDFSHQHETFEERMNKLYGLDDPDKPKKGQINYFGSRTVQKDNVYEGIDTKNVVYGSRDLQSGNSYSGDPDATNVFGPILVQENNIYRGKNKNAQYGASVERSGNSYPHTGKNIFDPIVIQSNNTYEDNIKDSTTHKPDVNSSRHNHHPSKHAHDFSFGHGGLGMDIKKHQEMSQIILENLKPDQSSSTRCANGKMNSERLDDINNLYLEVQAQIAMLKALKIINRNRKLLCDNNPIVYPLKLKNQQKSISKRYHIICCKLPSTRVLNNFLNT</sequence>
<organism evidence="2">
    <name type="scientific">Bracoviriform facetosae</name>
    <dbReference type="NCBI Taxonomy" id="2083300"/>
    <lineage>
        <taxon>Viruses</taxon>
        <taxon>Viruses incertae sedis</taxon>
        <taxon>Polydnaviriformidae</taxon>
        <taxon>Bracoviriform</taxon>
    </lineage>
</organism>
<dbReference type="GeneID" id="41332447"/>
<evidence type="ECO:0000313" key="2">
    <source>
        <dbReference type="EMBL" id="AGO14491.1"/>
    </source>
</evidence>
<dbReference type="KEGG" id="vg:41332447"/>
<proteinExistence type="predicted"/>
<feature type="region of interest" description="Disordered" evidence="1">
    <location>
        <begin position="162"/>
        <end position="186"/>
    </location>
</feature>